<sequence>MWGTEPLIPSAFYKPPFNCKARVGWQDEAVRLNPINSVFFPRDEHPSVISVR</sequence>
<protein>
    <submittedName>
        <fullName evidence="1">Uncharacterized protein</fullName>
    </submittedName>
</protein>
<accession>M5FS56</accession>
<dbReference type="Proteomes" id="UP000030653">
    <property type="component" value="Unassembled WGS sequence"/>
</dbReference>
<dbReference type="HOGENOM" id="CLU_3087179_0_0_1"/>
<evidence type="ECO:0000313" key="1">
    <source>
        <dbReference type="EMBL" id="EJU00161.1"/>
    </source>
</evidence>
<gene>
    <name evidence="1" type="ORF">DACRYDRAFT_23165</name>
</gene>
<dbReference type="AlphaFoldDB" id="M5FS56"/>
<organism evidence="1 2">
    <name type="scientific">Dacryopinax primogenitus (strain DJM 731)</name>
    <name type="common">Brown rot fungus</name>
    <dbReference type="NCBI Taxonomy" id="1858805"/>
    <lineage>
        <taxon>Eukaryota</taxon>
        <taxon>Fungi</taxon>
        <taxon>Dikarya</taxon>
        <taxon>Basidiomycota</taxon>
        <taxon>Agaricomycotina</taxon>
        <taxon>Dacrymycetes</taxon>
        <taxon>Dacrymycetales</taxon>
        <taxon>Dacrymycetaceae</taxon>
        <taxon>Dacryopinax</taxon>
    </lineage>
</organism>
<reference evidence="1 2" key="1">
    <citation type="journal article" date="2012" name="Science">
        <title>The Paleozoic origin of enzymatic lignin decomposition reconstructed from 31 fungal genomes.</title>
        <authorList>
            <person name="Floudas D."/>
            <person name="Binder M."/>
            <person name="Riley R."/>
            <person name="Barry K."/>
            <person name="Blanchette R.A."/>
            <person name="Henrissat B."/>
            <person name="Martinez A.T."/>
            <person name="Otillar R."/>
            <person name="Spatafora J.W."/>
            <person name="Yadav J.S."/>
            <person name="Aerts A."/>
            <person name="Benoit I."/>
            <person name="Boyd A."/>
            <person name="Carlson A."/>
            <person name="Copeland A."/>
            <person name="Coutinho P.M."/>
            <person name="de Vries R.P."/>
            <person name="Ferreira P."/>
            <person name="Findley K."/>
            <person name="Foster B."/>
            <person name="Gaskell J."/>
            <person name="Glotzer D."/>
            <person name="Gorecki P."/>
            <person name="Heitman J."/>
            <person name="Hesse C."/>
            <person name="Hori C."/>
            <person name="Igarashi K."/>
            <person name="Jurgens J.A."/>
            <person name="Kallen N."/>
            <person name="Kersten P."/>
            <person name="Kohler A."/>
            <person name="Kuees U."/>
            <person name="Kumar T.K.A."/>
            <person name="Kuo A."/>
            <person name="LaButti K."/>
            <person name="Larrondo L.F."/>
            <person name="Lindquist E."/>
            <person name="Ling A."/>
            <person name="Lombard V."/>
            <person name="Lucas S."/>
            <person name="Lundell T."/>
            <person name="Martin R."/>
            <person name="McLaughlin D.J."/>
            <person name="Morgenstern I."/>
            <person name="Morin E."/>
            <person name="Murat C."/>
            <person name="Nagy L.G."/>
            <person name="Nolan M."/>
            <person name="Ohm R.A."/>
            <person name="Patyshakuliyeva A."/>
            <person name="Rokas A."/>
            <person name="Ruiz-Duenas F.J."/>
            <person name="Sabat G."/>
            <person name="Salamov A."/>
            <person name="Samejima M."/>
            <person name="Schmutz J."/>
            <person name="Slot J.C."/>
            <person name="St John F."/>
            <person name="Stenlid J."/>
            <person name="Sun H."/>
            <person name="Sun S."/>
            <person name="Syed K."/>
            <person name="Tsang A."/>
            <person name="Wiebenga A."/>
            <person name="Young D."/>
            <person name="Pisabarro A."/>
            <person name="Eastwood D.C."/>
            <person name="Martin F."/>
            <person name="Cullen D."/>
            <person name="Grigoriev I.V."/>
            <person name="Hibbett D.S."/>
        </authorList>
    </citation>
    <scope>NUCLEOTIDE SEQUENCE [LARGE SCALE GENOMIC DNA]</scope>
    <source>
        <strain evidence="1 2">DJM-731 SS1</strain>
    </source>
</reference>
<keyword evidence="2" id="KW-1185">Reference proteome</keyword>
<proteinExistence type="predicted"/>
<dbReference type="EMBL" id="JH795867">
    <property type="protein sequence ID" value="EJU00161.1"/>
    <property type="molecule type" value="Genomic_DNA"/>
</dbReference>
<dbReference type="RefSeq" id="XP_040627058.1">
    <property type="nucleotide sequence ID" value="XM_040773133.1"/>
</dbReference>
<evidence type="ECO:0000313" key="2">
    <source>
        <dbReference type="Proteomes" id="UP000030653"/>
    </source>
</evidence>
<name>M5FS56_DACPD</name>
<dbReference type="GeneID" id="63688195"/>